<accession>A0A1L1PKR2</accession>
<evidence type="ECO:0000256" key="1">
    <source>
        <dbReference type="ARBA" id="ARBA00006432"/>
    </source>
</evidence>
<dbReference type="GO" id="GO:0030729">
    <property type="term" value="F:acetoacetate-CoA ligase activity"/>
    <property type="evidence" value="ECO:0007669"/>
    <property type="project" value="UniProtKB-EC"/>
</dbReference>
<dbReference type="Proteomes" id="UP000028878">
    <property type="component" value="Unassembled WGS sequence"/>
</dbReference>
<feature type="domain" description="AMP-binding enzyme C-terminal" evidence="6">
    <location>
        <begin position="547"/>
        <end position="621"/>
    </location>
</feature>
<evidence type="ECO:0000259" key="6">
    <source>
        <dbReference type="Pfam" id="PF13193"/>
    </source>
</evidence>
<dbReference type="InterPro" id="IPR045851">
    <property type="entry name" value="AMP-bd_C_sf"/>
</dbReference>
<keyword evidence="9" id="KW-1185">Reference proteome</keyword>
<dbReference type="InterPro" id="IPR005914">
    <property type="entry name" value="Acac_CoA_synth"/>
</dbReference>
<dbReference type="Gene3D" id="3.30.300.30">
    <property type="match status" value="1"/>
</dbReference>
<evidence type="ECO:0000259" key="7">
    <source>
        <dbReference type="Pfam" id="PF16177"/>
    </source>
</evidence>
<feature type="domain" description="Acetyl-coenzyme A synthetase N-terminal" evidence="7">
    <location>
        <begin position="45"/>
        <end position="100"/>
    </location>
</feature>
<dbReference type="InterPro" id="IPR000873">
    <property type="entry name" value="AMP-dep_synth/lig_dom"/>
</dbReference>
<dbReference type="RefSeq" id="WP_035621461.1">
    <property type="nucleotide sequence ID" value="NZ_CCAE010000012.1"/>
</dbReference>
<dbReference type="Pfam" id="PF00501">
    <property type="entry name" value="AMP-binding"/>
    <property type="match status" value="1"/>
</dbReference>
<comment type="similarity">
    <text evidence="1">Belongs to the ATP-dependent AMP-binding enzyme family.</text>
</comment>
<dbReference type="GO" id="GO:0006629">
    <property type="term" value="P:lipid metabolic process"/>
    <property type="evidence" value="ECO:0007669"/>
    <property type="project" value="InterPro"/>
</dbReference>
<dbReference type="InterPro" id="IPR032387">
    <property type="entry name" value="ACAS_N"/>
</dbReference>
<reference evidence="9" key="2">
    <citation type="submission" date="2014-11" db="EMBL/GenBank/DDBJ databases">
        <title>Draft genome sequence of Hydrogenophaga intermedia S1.</title>
        <authorList>
            <person name="Gan H.M."/>
            <person name="Chew T.H."/>
            <person name="Stolz A."/>
        </authorList>
    </citation>
    <scope>NUCLEOTIDE SEQUENCE [LARGE SCALE GENOMIC DNA]</scope>
    <source>
        <strain evidence="9">S1</strain>
    </source>
</reference>
<dbReference type="PANTHER" id="PTHR42921:SF1">
    <property type="entry name" value="ACETOACETYL-COA SYNTHETASE"/>
    <property type="match status" value="1"/>
</dbReference>
<dbReference type="AlphaFoldDB" id="A0A1L1PKR2"/>
<dbReference type="Pfam" id="PF16177">
    <property type="entry name" value="ACAS_N"/>
    <property type="match status" value="1"/>
</dbReference>
<keyword evidence="3" id="KW-0547">Nucleotide-binding</keyword>
<dbReference type="EC" id="6.2.1.16" evidence="8"/>
<evidence type="ECO:0000313" key="9">
    <source>
        <dbReference type="Proteomes" id="UP000028878"/>
    </source>
</evidence>
<dbReference type="NCBIfam" id="NF002937">
    <property type="entry name" value="PRK03584.1"/>
    <property type="match status" value="1"/>
</dbReference>
<evidence type="ECO:0000259" key="5">
    <source>
        <dbReference type="Pfam" id="PF00501"/>
    </source>
</evidence>
<organism evidence="8 9">
    <name type="scientific">Hydrogenophaga intermedia</name>
    <dbReference type="NCBI Taxonomy" id="65786"/>
    <lineage>
        <taxon>Bacteria</taxon>
        <taxon>Pseudomonadati</taxon>
        <taxon>Pseudomonadota</taxon>
        <taxon>Betaproteobacteria</taxon>
        <taxon>Burkholderiales</taxon>
        <taxon>Comamonadaceae</taxon>
        <taxon>Hydrogenophaga</taxon>
    </lineage>
</organism>
<feature type="domain" description="AMP-dependent synthetase/ligase" evidence="5">
    <location>
        <begin position="107"/>
        <end position="479"/>
    </location>
</feature>
<keyword evidence="4" id="KW-0067">ATP-binding</keyword>
<dbReference type="InterPro" id="IPR042099">
    <property type="entry name" value="ANL_N_sf"/>
</dbReference>
<dbReference type="PANTHER" id="PTHR42921">
    <property type="entry name" value="ACETOACETYL-COA SYNTHETASE"/>
    <property type="match status" value="1"/>
</dbReference>
<name>A0A1L1PKR2_HYDIT</name>
<proteinExistence type="inferred from homology"/>
<sequence length="669" mass="74032">MQADASSDGYGQLLWTPSAEQAAASRMADYQAWLAREHGIHTTSYHELWRWSIEDIDRFWSSIWTYFDVLGEGPLTPVLGQREMPGAQWFPNTRLNYAENIFRQASTERPALIARSEDAPPRELSWAELERDTAALAAFLRARGIGPGDRVASYMPNRPETVIAFLACASIGAIWSSCAPDMGPTVVLDRLRQIEPRLLFATDSYSYNGKQHDRAPQVDELLAALPSVRHVVQVPGPMQGSRSTPAWRNRLDWADAIATPAAPRYERVPFDHPLWIVYSSGTTGLHKAMVHSHGGVVLTHLKTCALQHDLRPGDRLLFLGSTGWIVWNFQLGALFTGASIVLYDGNPNWPDTGALWRFIDEQRVSHLGCGAAYLIAAKKDGLRPRDIGALTQLRAINVTGSPLPVDAYHWAYEAIKPDLWLASISGGTDIASGFVACAPTLPVHAGEIQCAELGVAAFAFNDAGQPVVDEVGELVITQPMPSMPVRFWNDEGGRRYRESYFETFPGVWRHGDWIRFTPRHTSVIYGRSDSTINRFGIRMGTAEIYRVVEELPEVRDSLVVDLEYLGRPSFMPLFVVLQPGLTLDDALRQRITEQIRSKASSRHVPNEVVQVDDIPRTLSGKKMEVPVRKLLLGTAAEKVASPDAMQNPASLGFFVAYAARLASALPSGA</sequence>
<gene>
    <name evidence="8" type="ORF">BN948_01949</name>
</gene>
<evidence type="ECO:0000256" key="2">
    <source>
        <dbReference type="ARBA" id="ARBA00022598"/>
    </source>
</evidence>
<dbReference type="EMBL" id="CCAE010000012">
    <property type="protein sequence ID" value="CDN87527.1"/>
    <property type="molecule type" value="Genomic_DNA"/>
</dbReference>
<dbReference type="GO" id="GO:0005524">
    <property type="term" value="F:ATP binding"/>
    <property type="evidence" value="ECO:0007669"/>
    <property type="project" value="UniProtKB-KW"/>
</dbReference>
<dbReference type="SUPFAM" id="SSF56801">
    <property type="entry name" value="Acetyl-CoA synthetase-like"/>
    <property type="match status" value="1"/>
</dbReference>
<dbReference type="Pfam" id="PF13193">
    <property type="entry name" value="AMP-binding_C"/>
    <property type="match status" value="1"/>
</dbReference>
<dbReference type="InterPro" id="IPR025110">
    <property type="entry name" value="AMP-bd_C"/>
</dbReference>
<dbReference type="Gene3D" id="3.40.50.12780">
    <property type="entry name" value="N-terminal domain of ligase-like"/>
    <property type="match status" value="1"/>
</dbReference>
<evidence type="ECO:0000256" key="4">
    <source>
        <dbReference type="ARBA" id="ARBA00022840"/>
    </source>
</evidence>
<protein>
    <submittedName>
        <fullName evidence="8">Acetoacetyl-CoA synthase</fullName>
        <ecNumber evidence="8">6.2.1.16</ecNumber>
    </submittedName>
</protein>
<keyword evidence="2 8" id="KW-0436">Ligase</keyword>
<evidence type="ECO:0000313" key="8">
    <source>
        <dbReference type="EMBL" id="CDN87527.1"/>
    </source>
</evidence>
<dbReference type="NCBIfam" id="TIGR01217">
    <property type="entry name" value="ac_ac_CoA_syn"/>
    <property type="match status" value="1"/>
</dbReference>
<evidence type="ECO:0000256" key="3">
    <source>
        <dbReference type="ARBA" id="ARBA00022741"/>
    </source>
</evidence>
<reference evidence="9" key="1">
    <citation type="submission" date="2014-02" db="EMBL/GenBank/DDBJ databases">
        <authorList>
            <person name="Gan H."/>
        </authorList>
    </citation>
    <scope>NUCLEOTIDE SEQUENCE [LARGE SCALE GENOMIC DNA]</scope>
    <source>
        <strain evidence="9">S1</strain>
    </source>
</reference>